<dbReference type="InterPro" id="IPR010987">
    <property type="entry name" value="Glutathione-S-Trfase_C-like"/>
</dbReference>
<comment type="caution">
    <text evidence="6">The sequence shown here is derived from an EMBL/GenBank/DDBJ whole genome shotgun (WGS) entry which is preliminary data.</text>
</comment>
<gene>
    <name evidence="6" type="ORF">CUNI_LOCUS20842</name>
</gene>
<dbReference type="SUPFAM" id="SSF52833">
    <property type="entry name" value="Thioredoxin-like"/>
    <property type="match status" value="1"/>
</dbReference>
<evidence type="ECO:0000256" key="2">
    <source>
        <dbReference type="ARBA" id="ARBA00023002"/>
    </source>
</evidence>
<accession>A0A8S4A1V3</accession>
<comment type="catalytic activity">
    <reaction evidence="3">
        <text>L-dehydroascorbate + 2 glutathione = glutathione disulfide + L-ascorbate</text>
        <dbReference type="Rhea" id="RHEA:24424"/>
        <dbReference type="ChEBI" id="CHEBI:38290"/>
        <dbReference type="ChEBI" id="CHEBI:57925"/>
        <dbReference type="ChEBI" id="CHEBI:58297"/>
        <dbReference type="ChEBI" id="CHEBI:58539"/>
        <dbReference type="EC" id="1.8.5.1"/>
    </reaction>
</comment>
<evidence type="ECO:0000259" key="5">
    <source>
        <dbReference type="PROSITE" id="PS50405"/>
    </source>
</evidence>
<dbReference type="PANTHER" id="PTHR43968:SF6">
    <property type="entry name" value="GLUTATHIONE S-TRANSFERASE OMEGA"/>
    <property type="match status" value="1"/>
</dbReference>
<dbReference type="SFLD" id="SFLDG00358">
    <property type="entry name" value="Main_(cytGST)"/>
    <property type="match status" value="1"/>
</dbReference>
<evidence type="ECO:0000256" key="3">
    <source>
        <dbReference type="RuleBase" id="RU368071"/>
    </source>
</evidence>
<dbReference type="PROSITE" id="PS50405">
    <property type="entry name" value="GST_CTER"/>
    <property type="match status" value="1"/>
</dbReference>
<dbReference type="GO" id="GO:0045174">
    <property type="term" value="F:glutathione dehydrogenase (ascorbate) activity"/>
    <property type="evidence" value="ECO:0007669"/>
    <property type="project" value="UniProtKB-UniRule"/>
</dbReference>
<evidence type="ECO:0000313" key="6">
    <source>
        <dbReference type="EMBL" id="CAG5135284.1"/>
    </source>
</evidence>
<evidence type="ECO:0000313" key="7">
    <source>
        <dbReference type="Proteomes" id="UP000678393"/>
    </source>
</evidence>
<protein>
    <recommendedName>
        <fullName evidence="3">Glutathione S-transferase omega</fullName>
        <shortName evidence="3">GSTO</shortName>
        <ecNumber evidence="3">1.20.4.2</ecNumber>
        <ecNumber evidence="3">1.8.5.1</ecNumber>
        <ecNumber evidence="3">2.5.1.18</ecNumber>
    </recommendedName>
    <alternativeName>
        <fullName evidence="3">Glutathione-dependent dehydroascorbate reductase</fullName>
    </alternativeName>
    <alternativeName>
        <fullName evidence="3">Monomethylarsonic acid reductase</fullName>
    </alternativeName>
</protein>
<comment type="catalytic activity">
    <reaction evidence="3">
        <text>methylarsonate + 2 glutathione + H(+) = methylarsonous acid + glutathione disulfide + H2O</text>
        <dbReference type="Rhea" id="RHEA:15969"/>
        <dbReference type="ChEBI" id="CHEBI:15377"/>
        <dbReference type="ChEBI" id="CHEBI:15378"/>
        <dbReference type="ChEBI" id="CHEBI:17826"/>
        <dbReference type="ChEBI" id="CHEBI:33409"/>
        <dbReference type="ChEBI" id="CHEBI:57925"/>
        <dbReference type="ChEBI" id="CHEBI:58297"/>
        <dbReference type="EC" id="1.20.4.2"/>
    </reaction>
</comment>
<dbReference type="InterPro" id="IPR040079">
    <property type="entry name" value="Glutathione_S-Trfase"/>
</dbReference>
<dbReference type="OrthoDB" id="4951845at2759"/>
<dbReference type="GO" id="GO:0004364">
    <property type="term" value="F:glutathione transferase activity"/>
    <property type="evidence" value="ECO:0007669"/>
    <property type="project" value="UniProtKB-UniRule"/>
</dbReference>
<dbReference type="PRINTS" id="PR01625">
    <property type="entry name" value="GSTRNSFRASEO"/>
</dbReference>
<dbReference type="Gene3D" id="3.40.30.10">
    <property type="entry name" value="Glutaredoxin"/>
    <property type="match status" value="1"/>
</dbReference>
<evidence type="ECO:0000259" key="4">
    <source>
        <dbReference type="PROSITE" id="PS50404"/>
    </source>
</evidence>
<feature type="domain" description="GST N-terminal" evidence="4">
    <location>
        <begin position="18"/>
        <end position="96"/>
    </location>
</feature>
<comment type="function">
    <text evidence="3">Exhibits glutathione-dependent thiol transferase activity. Has high dehydroascorbate reductase activity and may contribute to the recycling of ascorbic acid. Participates in the biotransformation of inorganic arsenic and reduces monomethylarsonic acid (MMA).</text>
</comment>
<dbReference type="EC" id="1.20.4.2" evidence="3"/>
<dbReference type="GO" id="GO:0005737">
    <property type="term" value="C:cytoplasm"/>
    <property type="evidence" value="ECO:0007669"/>
    <property type="project" value="InterPro"/>
</dbReference>
<evidence type="ECO:0000256" key="1">
    <source>
        <dbReference type="ARBA" id="ARBA00011067"/>
    </source>
</evidence>
<keyword evidence="3" id="KW-0808">Transferase</keyword>
<dbReference type="Pfam" id="PF13417">
    <property type="entry name" value="GST_N_3"/>
    <property type="match status" value="1"/>
</dbReference>
<dbReference type="EC" id="1.8.5.1" evidence="3"/>
<dbReference type="InterPro" id="IPR005442">
    <property type="entry name" value="GST_omega"/>
</dbReference>
<dbReference type="EC" id="2.5.1.18" evidence="3"/>
<organism evidence="6 7">
    <name type="scientific">Candidula unifasciata</name>
    <dbReference type="NCBI Taxonomy" id="100452"/>
    <lineage>
        <taxon>Eukaryota</taxon>
        <taxon>Metazoa</taxon>
        <taxon>Spiralia</taxon>
        <taxon>Lophotrochozoa</taxon>
        <taxon>Mollusca</taxon>
        <taxon>Gastropoda</taxon>
        <taxon>Heterobranchia</taxon>
        <taxon>Euthyneura</taxon>
        <taxon>Panpulmonata</taxon>
        <taxon>Eupulmonata</taxon>
        <taxon>Stylommatophora</taxon>
        <taxon>Helicina</taxon>
        <taxon>Helicoidea</taxon>
        <taxon>Geomitridae</taxon>
        <taxon>Candidula</taxon>
    </lineage>
</organism>
<dbReference type="InterPro" id="IPR036282">
    <property type="entry name" value="Glutathione-S-Trfase_C_sf"/>
</dbReference>
<feature type="domain" description="GST C-terminal" evidence="5">
    <location>
        <begin position="101"/>
        <end position="228"/>
    </location>
</feature>
<comment type="similarity">
    <text evidence="1 3">Belongs to the GST superfamily. Omega family.</text>
</comment>
<dbReference type="InterPro" id="IPR036249">
    <property type="entry name" value="Thioredoxin-like_sf"/>
</dbReference>
<dbReference type="PROSITE" id="PS50404">
    <property type="entry name" value="GST_NTER"/>
    <property type="match status" value="1"/>
</dbReference>
<dbReference type="SFLD" id="SFLDS00019">
    <property type="entry name" value="Glutathione_Transferase_(cytos"/>
    <property type="match status" value="1"/>
</dbReference>
<keyword evidence="2 3" id="KW-0560">Oxidoreductase</keyword>
<reference evidence="6" key="1">
    <citation type="submission" date="2021-04" db="EMBL/GenBank/DDBJ databases">
        <authorList>
            <consortium name="Molecular Ecology Group"/>
        </authorList>
    </citation>
    <scope>NUCLEOTIDE SEQUENCE</scope>
</reference>
<dbReference type="Pfam" id="PF13410">
    <property type="entry name" value="GST_C_2"/>
    <property type="match status" value="1"/>
</dbReference>
<dbReference type="EMBL" id="CAJHNH020008124">
    <property type="protein sequence ID" value="CAG5135284.1"/>
    <property type="molecule type" value="Genomic_DNA"/>
</dbReference>
<keyword evidence="7" id="KW-1185">Reference proteome</keyword>
<dbReference type="GO" id="GO:0050610">
    <property type="term" value="F:methylarsonate reductase activity"/>
    <property type="evidence" value="ECO:0007669"/>
    <property type="project" value="UniProtKB-UniRule"/>
</dbReference>
<dbReference type="GO" id="GO:0006749">
    <property type="term" value="P:glutathione metabolic process"/>
    <property type="evidence" value="ECO:0007669"/>
    <property type="project" value="UniProtKB-UniRule"/>
</dbReference>
<dbReference type="AlphaFoldDB" id="A0A8S4A1V3"/>
<dbReference type="FunFam" id="1.20.1050.10:FF:000009">
    <property type="entry name" value="Glutathione S-transferase omega-1"/>
    <property type="match status" value="1"/>
</dbReference>
<name>A0A8S4A1V3_9EUPU</name>
<dbReference type="FunFam" id="3.40.30.10:FF:000123">
    <property type="entry name" value="Glutathione transferase o1"/>
    <property type="match status" value="1"/>
</dbReference>
<dbReference type="Proteomes" id="UP000678393">
    <property type="component" value="Unassembled WGS sequence"/>
</dbReference>
<dbReference type="SUPFAM" id="SSF47616">
    <property type="entry name" value="GST C-terminal domain-like"/>
    <property type="match status" value="1"/>
</dbReference>
<proteinExistence type="inferred from homology"/>
<dbReference type="InterPro" id="IPR050983">
    <property type="entry name" value="GST_Omega/HSP26"/>
</dbReference>
<sequence length="239" mass="27538">MPEKHLRSGSALPPLKAGVIRHYSMLYCPFAQRVRLVLAHKNIPHETVNVHLKDKPEWLQQKNPQGTVPILELDDKIIYESTSVSEYLDDVFPSNKLQPSDPYRKAQDRILLEYLGKLGASFYTLLLKPEEIEKVAEDLGKHFKYYEDTLVKRGGPYFGGKTPAMIDFYMWPLFERFQAYGTRNKKIYIDKSNYPKLAEWLEALKTLPAVQATSTDTKTLLHFLDSVADGTFDYDYGIN</sequence>
<dbReference type="InterPro" id="IPR004045">
    <property type="entry name" value="Glutathione_S-Trfase_N"/>
</dbReference>
<comment type="catalytic activity">
    <reaction evidence="3">
        <text>RX + glutathione = an S-substituted glutathione + a halide anion + H(+)</text>
        <dbReference type="Rhea" id="RHEA:16437"/>
        <dbReference type="ChEBI" id="CHEBI:15378"/>
        <dbReference type="ChEBI" id="CHEBI:16042"/>
        <dbReference type="ChEBI" id="CHEBI:17792"/>
        <dbReference type="ChEBI" id="CHEBI:57925"/>
        <dbReference type="ChEBI" id="CHEBI:90779"/>
        <dbReference type="EC" id="2.5.1.18"/>
    </reaction>
</comment>
<dbReference type="PANTHER" id="PTHR43968">
    <property type="match status" value="1"/>
</dbReference>
<dbReference type="PROSITE" id="PS51354">
    <property type="entry name" value="GLUTAREDOXIN_2"/>
    <property type="match status" value="1"/>
</dbReference>
<dbReference type="Gene3D" id="1.20.1050.10">
    <property type="match status" value="1"/>
</dbReference>